<protein>
    <recommendedName>
        <fullName evidence="8">CorA-like Mg2+ transporter</fullName>
    </recommendedName>
</protein>
<organism evidence="6 7">
    <name type="scientific">Trichoderma gamsii</name>
    <dbReference type="NCBI Taxonomy" id="398673"/>
    <lineage>
        <taxon>Eukaryota</taxon>
        <taxon>Fungi</taxon>
        <taxon>Dikarya</taxon>
        <taxon>Ascomycota</taxon>
        <taxon>Pezizomycotina</taxon>
        <taxon>Sordariomycetes</taxon>
        <taxon>Hypocreomycetidae</taxon>
        <taxon>Hypocreales</taxon>
        <taxon>Hypocreaceae</taxon>
        <taxon>Trichoderma</taxon>
    </lineage>
</organism>
<accession>A0A2K0T0T9</accession>
<feature type="transmembrane region" description="Helical" evidence="5">
    <location>
        <begin position="338"/>
        <end position="356"/>
    </location>
</feature>
<dbReference type="SUPFAM" id="SSF144083">
    <property type="entry name" value="Magnesium transport protein CorA, transmembrane region"/>
    <property type="match status" value="1"/>
</dbReference>
<evidence type="ECO:0000313" key="6">
    <source>
        <dbReference type="EMBL" id="PNP39144.1"/>
    </source>
</evidence>
<keyword evidence="4 5" id="KW-0472">Membrane</keyword>
<evidence type="ECO:0008006" key="8">
    <source>
        <dbReference type="Google" id="ProtNLM"/>
    </source>
</evidence>
<dbReference type="Proteomes" id="UP000236546">
    <property type="component" value="Unassembled WGS sequence"/>
</dbReference>
<dbReference type="Gene3D" id="1.20.58.340">
    <property type="entry name" value="Magnesium transport protein CorA, transmembrane region"/>
    <property type="match status" value="1"/>
</dbReference>
<feature type="transmembrane region" description="Helical" evidence="5">
    <location>
        <begin position="307"/>
        <end position="326"/>
    </location>
</feature>
<comment type="subcellular location">
    <subcellularLocation>
        <location evidence="1">Membrane</location>
        <topology evidence="1">Multi-pass membrane protein</topology>
    </subcellularLocation>
</comment>
<dbReference type="GO" id="GO:0016020">
    <property type="term" value="C:membrane"/>
    <property type="evidence" value="ECO:0007669"/>
    <property type="project" value="UniProtKB-SubCell"/>
</dbReference>
<gene>
    <name evidence="6" type="ORF">TGAMA5MH_08996</name>
</gene>
<dbReference type="AlphaFoldDB" id="A0A2K0T0T9"/>
<sequence length="389" mass="44642">MTQAPERGSYKRSCGSFIRGGKSVLDDASSRQLAFSSFVSYWANSYGNGSWIAVVVMDPHPSHLVFTPDSNPDDPRIIQLENLDSSYNAEYREAMLDSAENEFTQPHERSIFDTVAKAYDGAPLEFLDDPFSATFAVRNCIRAVWEQQVWWEESNVRGLVWQNVWNHKISRSSRASEDLENRMAINDHAMIEYQELMGTQGIVRRQRHSIRAIIYNFRPRDTYFLAEKTPRFQEYLKEETESWKFLDEKLQYAEEYLNSHMKMYSARSAMEETYEAKMQSWESMKQTKEANRQTAAANRMARSSGQLTKIATIIVPCTFVASIFSMGGDFAAGESLFYVYWIISVPITVGLLSWILHEDIAGAVDKSRGWFTWKRPKLSEGSVSEGSEV</sequence>
<evidence type="ECO:0000256" key="5">
    <source>
        <dbReference type="SAM" id="Phobius"/>
    </source>
</evidence>
<evidence type="ECO:0000256" key="3">
    <source>
        <dbReference type="ARBA" id="ARBA00022989"/>
    </source>
</evidence>
<name>A0A2K0T0T9_9HYPO</name>
<dbReference type="OrthoDB" id="5428055at2759"/>
<evidence type="ECO:0000256" key="4">
    <source>
        <dbReference type="ARBA" id="ARBA00023136"/>
    </source>
</evidence>
<evidence type="ECO:0000313" key="7">
    <source>
        <dbReference type="Proteomes" id="UP000236546"/>
    </source>
</evidence>
<dbReference type="EMBL" id="MTYH01000093">
    <property type="protein sequence ID" value="PNP39144.1"/>
    <property type="molecule type" value="Genomic_DNA"/>
</dbReference>
<reference evidence="6 7" key="1">
    <citation type="submission" date="2017-02" db="EMBL/GenBank/DDBJ databases">
        <title>Genomes of Trichoderma spp. with biocontrol activity.</title>
        <authorList>
            <person name="Gardiner D."/>
            <person name="Kazan K."/>
            <person name="Vos C."/>
            <person name="Harvey P."/>
        </authorList>
    </citation>
    <scope>NUCLEOTIDE SEQUENCE [LARGE SCALE GENOMIC DNA]</scope>
    <source>
        <strain evidence="6 7">A5MH</strain>
    </source>
</reference>
<evidence type="ECO:0000256" key="2">
    <source>
        <dbReference type="ARBA" id="ARBA00022692"/>
    </source>
</evidence>
<comment type="caution">
    <text evidence="6">The sequence shown here is derived from an EMBL/GenBank/DDBJ whole genome shotgun (WGS) entry which is preliminary data.</text>
</comment>
<proteinExistence type="predicted"/>
<keyword evidence="3 5" id="KW-1133">Transmembrane helix</keyword>
<dbReference type="InterPro" id="IPR045863">
    <property type="entry name" value="CorA_TM1_TM2"/>
</dbReference>
<keyword evidence="2 5" id="KW-0812">Transmembrane</keyword>
<evidence type="ECO:0000256" key="1">
    <source>
        <dbReference type="ARBA" id="ARBA00004141"/>
    </source>
</evidence>